<sequence length="224" mass="25315">VEADKTISSQLRVITFSEGSPYETLHSYVCKTISPYFKSYIKESGRADRDGDKMVPSVEKKMAELEMGLLHLQQNIDIPEITLPVHPIVAQIMKRCAEEGRKPKVADFGERVEADKTISSQLRVITFSEGSPYETLHSYVCKTISPYFKSYIKESGRADRDGDKMVPSVEKKMAELEMGLLHLQQNIDIPEITLPVHPIVAQIMKRCAEEGRKPKVADFGERVE</sequence>
<evidence type="ECO:0000313" key="2">
    <source>
        <dbReference type="EMBL" id="JAT38482.1"/>
    </source>
</evidence>
<protein>
    <submittedName>
        <fullName evidence="2">Uncharacterized protein</fullName>
    </submittedName>
</protein>
<proteinExistence type="inferred from homology"/>
<dbReference type="GO" id="GO:0045505">
    <property type="term" value="F:dynein intermediate chain binding"/>
    <property type="evidence" value="ECO:0007669"/>
    <property type="project" value="InterPro"/>
</dbReference>
<name>A0A1B6MRC8_9HEMI</name>
<dbReference type="AlphaFoldDB" id="A0A1B6MRC8"/>
<dbReference type="PANTHER" id="PTHR46532">
    <property type="entry name" value="MALE FERTILITY FACTOR KL5"/>
    <property type="match status" value="1"/>
</dbReference>
<feature type="non-terminal residue" evidence="2">
    <location>
        <position position="1"/>
    </location>
</feature>
<evidence type="ECO:0000256" key="1">
    <source>
        <dbReference type="ARBA" id="ARBA00008887"/>
    </source>
</evidence>
<dbReference type="GO" id="GO:0051959">
    <property type="term" value="F:dynein light intermediate chain binding"/>
    <property type="evidence" value="ECO:0007669"/>
    <property type="project" value="InterPro"/>
</dbReference>
<dbReference type="GO" id="GO:0007018">
    <property type="term" value="P:microtubule-based movement"/>
    <property type="evidence" value="ECO:0007669"/>
    <property type="project" value="InterPro"/>
</dbReference>
<accession>A0A1B6MRC8</accession>
<comment type="similarity">
    <text evidence="1">Belongs to the dynein heavy chain family.</text>
</comment>
<organism evidence="2">
    <name type="scientific">Graphocephala atropunctata</name>
    <dbReference type="NCBI Taxonomy" id="36148"/>
    <lineage>
        <taxon>Eukaryota</taxon>
        <taxon>Metazoa</taxon>
        <taxon>Ecdysozoa</taxon>
        <taxon>Arthropoda</taxon>
        <taxon>Hexapoda</taxon>
        <taxon>Insecta</taxon>
        <taxon>Pterygota</taxon>
        <taxon>Neoptera</taxon>
        <taxon>Paraneoptera</taxon>
        <taxon>Hemiptera</taxon>
        <taxon>Auchenorrhyncha</taxon>
        <taxon>Membracoidea</taxon>
        <taxon>Cicadellidae</taxon>
        <taxon>Cicadellinae</taxon>
        <taxon>Cicadellini</taxon>
        <taxon>Graphocephala</taxon>
    </lineage>
</organism>
<dbReference type="PANTHER" id="PTHR46532:SF4">
    <property type="entry name" value="AAA+ ATPASE DOMAIN-CONTAINING PROTEIN"/>
    <property type="match status" value="1"/>
</dbReference>
<gene>
    <name evidence="2" type="ORF">g.46361</name>
</gene>
<dbReference type="GO" id="GO:0005858">
    <property type="term" value="C:axonemal dynein complex"/>
    <property type="evidence" value="ECO:0007669"/>
    <property type="project" value="TreeGrafter"/>
</dbReference>
<dbReference type="EMBL" id="GEBQ01001495">
    <property type="protein sequence ID" value="JAT38482.1"/>
    <property type="molecule type" value="Transcribed_RNA"/>
</dbReference>
<feature type="non-terminal residue" evidence="2">
    <location>
        <position position="224"/>
    </location>
</feature>
<dbReference type="InterPro" id="IPR026983">
    <property type="entry name" value="DHC"/>
</dbReference>
<reference evidence="2" key="1">
    <citation type="submission" date="2015-11" db="EMBL/GenBank/DDBJ databases">
        <title>De novo transcriptome assembly of four potential Pierce s Disease insect vectors from Arizona vineyards.</title>
        <authorList>
            <person name="Tassone E.E."/>
        </authorList>
    </citation>
    <scope>NUCLEOTIDE SEQUENCE</scope>
</reference>